<evidence type="ECO:0000313" key="3">
    <source>
        <dbReference type="EMBL" id="KRL58506.1"/>
    </source>
</evidence>
<organism evidence="3 4">
    <name type="scientific">Latilactobacillus fuchuensis DSM 14340 = JCM 11249</name>
    <dbReference type="NCBI Taxonomy" id="1423747"/>
    <lineage>
        <taxon>Bacteria</taxon>
        <taxon>Bacillati</taxon>
        <taxon>Bacillota</taxon>
        <taxon>Bacilli</taxon>
        <taxon>Lactobacillales</taxon>
        <taxon>Lactobacillaceae</taxon>
        <taxon>Latilactobacillus</taxon>
    </lineage>
</organism>
<reference evidence="3 4" key="1">
    <citation type="journal article" date="2015" name="Genome Announc.">
        <title>Expanding the biotechnology potential of lactobacilli through comparative genomics of 213 strains and associated genera.</title>
        <authorList>
            <person name="Sun Z."/>
            <person name="Harris H.M."/>
            <person name="McCann A."/>
            <person name="Guo C."/>
            <person name="Argimon S."/>
            <person name="Zhang W."/>
            <person name="Yang X."/>
            <person name="Jeffery I.B."/>
            <person name="Cooney J.C."/>
            <person name="Kagawa T.F."/>
            <person name="Liu W."/>
            <person name="Song Y."/>
            <person name="Salvetti E."/>
            <person name="Wrobel A."/>
            <person name="Rasinkangas P."/>
            <person name="Parkhill J."/>
            <person name="Rea M.C."/>
            <person name="O'Sullivan O."/>
            <person name="Ritari J."/>
            <person name="Douillard F.P."/>
            <person name="Paul Ross R."/>
            <person name="Yang R."/>
            <person name="Briner A.E."/>
            <person name="Felis G.E."/>
            <person name="de Vos W.M."/>
            <person name="Barrangou R."/>
            <person name="Klaenhammer T.R."/>
            <person name="Caufield P.W."/>
            <person name="Cui Y."/>
            <person name="Zhang H."/>
            <person name="O'Toole P.W."/>
        </authorList>
    </citation>
    <scope>NUCLEOTIDE SEQUENCE [LARGE SCALE GENOMIC DNA]</scope>
    <source>
        <strain evidence="3 4">DSM 14340</strain>
    </source>
</reference>
<gene>
    <name evidence="3" type="ORF">FC69_GL000376</name>
</gene>
<feature type="compositionally biased region" description="Basic and acidic residues" evidence="1">
    <location>
        <begin position="1"/>
        <end position="42"/>
    </location>
</feature>
<name>A0A0R1RVY1_9LACO</name>
<dbReference type="Proteomes" id="UP000051264">
    <property type="component" value="Unassembled WGS sequence"/>
</dbReference>
<proteinExistence type="predicted"/>
<comment type="caution">
    <text evidence="3">The sequence shown here is derived from an EMBL/GenBank/DDBJ whole genome shotgun (WGS) entry which is preliminary data.</text>
</comment>
<accession>A0A0R1RVY1</accession>
<keyword evidence="2" id="KW-0472">Membrane</keyword>
<evidence type="ECO:0000256" key="2">
    <source>
        <dbReference type="SAM" id="Phobius"/>
    </source>
</evidence>
<dbReference type="EMBL" id="AZEX01000070">
    <property type="protein sequence ID" value="KRL58506.1"/>
    <property type="molecule type" value="Genomic_DNA"/>
</dbReference>
<dbReference type="InterPro" id="IPR047752">
    <property type="entry name" value="MacP"/>
</dbReference>
<feature type="transmembrane region" description="Helical" evidence="2">
    <location>
        <begin position="74"/>
        <end position="94"/>
    </location>
</feature>
<dbReference type="eggNOG" id="ENOG5030V09">
    <property type="taxonomic scope" value="Bacteria"/>
</dbReference>
<keyword evidence="2" id="KW-0812">Transmembrane</keyword>
<evidence type="ECO:0000313" key="4">
    <source>
        <dbReference type="Proteomes" id="UP000051264"/>
    </source>
</evidence>
<dbReference type="OrthoDB" id="2328896at2"/>
<dbReference type="AlphaFoldDB" id="A0A0R1RVY1"/>
<dbReference type="RefSeq" id="WP_025082429.1">
    <property type="nucleotide sequence ID" value="NZ_AZEX01000070.1"/>
</dbReference>
<keyword evidence="2" id="KW-1133">Transmembrane helix</keyword>
<dbReference type="PATRIC" id="fig|1423747.3.peg.384"/>
<sequence length="95" mass="11437">MTQEPKTREAYRQQKEAEDQAFKQRDQERLKTERDYSREKQKAAFKAVTEEEEPTTRRGKKVDLPAVKRLKKRLNWAIIITILLIIIVYLILFFL</sequence>
<feature type="region of interest" description="Disordered" evidence="1">
    <location>
        <begin position="1"/>
        <end position="59"/>
    </location>
</feature>
<dbReference type="STRING" id="1423747.FC69_GL000376"/>
<evidence type="ECO:0000256" key="1">
    <source>
        <dbReference type="SAM" id="MobiDB-lite"/>
    </source>
</evidence>
<protein>
    <submittedName>
        <fullName evidence="3">Uncharacterized protein</fullName>
    </submittedName>
</protein>
<dbReference type="Pfam" id="PF26336">
    <property type="entry name" value="MacP_activator"/>
    <property type="match status" value="1"/>
</dbReference>